<keyword evidence="4" id="KW-0675">Receptor</keyword>
<dbReference type="Pfam" id="PF14905">
    <property type="entry name" value="OMP_b-brl_3"/>
    <property type="match status" value="1"/>
</dbReference>
<keyword evidence="5" id="KW-1185">Reference proteome</keyword>
<dbReference type="eggNOG" id="COG4206">
    <property type="taxonomic scope" value="Bacteria"/>
</dbReference>
<gene>
    <name evidence="4" type="ORF">NIASO_13600</name>
</gene>
<evidence type="ECO:0000313" key="5">
    <source>
        <dbReference type="Proteomes" id="UP000003586"/>
    </source>
</evidence>
<dbReference type="KEGG" id="nso:NIASO_13600"/>
<dbReference type="AlphaFoldDB" id="W0F3M9"/>
<evidence type="ECO:0000259" key="3">
    <source>
        <dbReference type="Pfam" id="PF14905"/>
    </source>
</evidence>
<dbReference type="SUPFAM" id="SSF56935">
    <property type="entry name" value="Porins"/>
    <property type="match status" value="1"/>
</dbReference>
<name>W0F3M9_9BACT</name>
<evidence type="ECO:0000313" key="4">
    <source>
        <dbReference type="EMBL" id="AHF15916.1"/>
    </source>
</evidence>
<dbReference type="HOGENOM" id="CLU_012729_0_1_10"/>
<feature type="compositionally biased region" description="Gly residues" evidence="1">
    <location>
        <begin position="925"/>
        <end position="940"/>
    </location>
</feature>
<feature type="domain" description="Outer membrane protein beta-barrel" evidence="3">
    <location>
        <begin position="441"/>
        <end position="756"/>
    </location>
</feature>
<dbReference type="Gene3D" id="2.60.40.1120">
    <property type="entry name" value="Carboxypeptidase-like, regulatory domain"/>
    <property type="match status" value="1"/>
</dbReference>
<feature type="compositionally biased region" description="Basic and acidic residues" evidence="1">
    <location>
        <begin position="913"/>
        <end position="924"/>
    </location>
</feature>
<evidence type="ECO:0000256" key="1">
    <source>
        <dbReference type="SAM" id="MobiDB-lite"/>
    </source>
</evidence>
<organism evidence="4 5">
    <name type="scientific">Niabella soli DSM 19437</name>
    <dbReference type="NCBI Taxonomy" id="929713"/>
    <lineage>
        <taxon>Bacteria</taxon>
        <taxon>Pseudomonadati</taxon>
        <taxon>Bacteroidota</taxon>
        <taxon>Chitinophagia</taxon>
        <taxon>Chitinophagales</taxon>
        <taxon>Chitinophagaceae</taxon>
        <taxon>Niabella</taxon>
    </lineage>
</organism>
<dbReference type="InterPro" id="IPR041700">
    <property type="entry name" value="OMP_b-brl_3"/>
</dbReference>
<feature type="signal peptide" evidence="2">
    <location>
        <begin position="1"/>
        <end position="19"/>
    </location>
</feature>
<proteinExistence type="predicted"/>
<dbReference type="SUPFAM" id="SSF49478">
    <property type="entry name" value="Cna protein B-type domain"/>
    <property type="match status" value="1"/>
</dbReference>
<dbReference type="Pfam" id="PF13620">
    <property type="entry name" value="CarboxypepD_reg"/>
    <property type="match status" value="1"/>
</dbReference>
<reference evidence="4 5" key="1">
    <citation type="submission" date="2013-12" db="EMBL/GenBank/DDBJ databases">
        <authorList>
            <consortium name="DOE Joint Genome Institute"/>
            <person name="Eisen J."/>
            <person name="Huntemann M."/>
            <person name="Han J."/>
            <person name="Chen A."/>
            <person name="Kyrpides N."/>
            <person name="Mavromatis K."/>
            <person name="Markowitz V."/>
            <person name="Palaniappan K."/>
            <person name="Ivanova N."/>
            <person name="Schaumberg A."/>
            <person name="Pati A."/>
            <person name="Liolios K."/>
            <person name="Nordberg H.P."/>
            <person name="Cantor M.N."/>
            <person name="Hua S.X."/>
            <person name="Woyke T."/>
        </authorList>
    </citation>
    <scope>NUCLEOTIDE SEQUENCE [LARGE SCALE GENOMIC DNA]</scope>
    <source>
        <strain evidence="5">DSM 19437</strain>
    </source>
</reference>
<accession>W0F3M9</accession>
<dbReference type="EMBL" id="CP007035">
    <property type="protein sequence ID" value="AHF15916.1"/>
    <property type="molecule type" value="Genomic_DNA"/>
</dbReference>
<keyword evidence="2" id="KW-0732">Signal</keyword>
<feature type="region of interest" description="Disordered" evidence="1">
    <location>
        <begin position="905"/>
        <end position="940"/>
    </location>
</feature>
<dbReference type="Proteomes" id="UP000003586">
    <property type="component" value="Chromosome"/>
</dbReference>
<protein>
    <submittedName>
        <fullName evidence="4">TonB-dependent receptor</fullName>
    </submittedName>
</protein>
<evidence type="ECO:0000256" key="2">
    <source>
        <dbReference type="SAM" id="SignalP"/>
    </source>
</evidence>
<dbReference type="STRING" id="929713.NIASO_13600"/>
<feature type="chain" id="PRO_5004788306" evidence="2">
    <location>
        <begin position="20"/>
        <end position="940"/>
    </location>
</feature>
<sequence length="940" mass="103151">MRHFGILFVLMITGFVTNAQSVRGTLMDPVEGTTVGGATVQLKNAGDSSVKATTVSDKEGKFLFSNLSMGSYILKATSVGFENLEQNVALKDSMPDVDLGDVYIPKKTTTLAGVVVVASAPPVVQKGDTTQFSANQYKTNPDATVEDLIKKMPGITVDKNGNVTGHGESVKKVTVDGKDFFGNDATMAIRNLPADVVDKIQLYDRMSDQAQLTGFDDGNSVKAINIVTRGSGMREAQFGKIFGGLGTNNTYNAGGNINIFNGDRRISVVGNFNNINAKNFSDQDLLGVLGGGGGRGGRGGGSGQPSGINKVNMFGINYSDKWGKKINVSASYVFNNANNLTTSNSVKQTPLGTDSTQFTYDNSTSSSNNNNHRFNMRLEYQIDSSNSIFIIPSIGIQNYNGTSHDLTQSIDNKGDSINYQLANGSYHRDGYNIGNNLMYRHSFGKRGRTLSASFQTTYTENEGNSYNQQYTIDYKKNSITDANRYINNPTKGSNISGRLSYTEPIGQKGMLEFEYTTGVQKNQADKKTYDYDGTDYTLFNPGLSNTFKNQVLTNNGGVNYRLGRGRDNQFFVGVNVQNSRLISDRVYPVPGSVGQSFTSFLPNLRWMKKIGLYSNIRVFYRASTDFPSISQLQDIVDSTNKLYISAGNPNLKQSYTNFGALRYTYTNTKTSKSFIANIMFRTANDYIVNATTLKEGITYTKPINLNGYKSLNSFFIYSMPLKFIKTNLNLTGGYSYATTPGSFNDNIGNTTTNNYSGGITLSSNISEYVDFNLSYNTNYYNSSSNLNSRGSASRTNYINQAPGVQLNLLSKNGWFIQNDLTSQIYSGLSQGYDTHFWLWNAAVGKKFLKNRAAELRLSAFDILKQNQSITRTIGTADNSITDANTRVLQQYFMLTFTYKLKNIGKGKASSSDGEFRHREWRDGPRGGGGGFGRGGGGPMF</sequence>